<dbReference type="PRINTS" id="PR00344">
    <property type="entry name" value="BCTRLSENSOR"/>
</dbReference>
<dbReference type="SUPFAM" id="SSF52172">
    <property type="entry name" value="CheY-like"/>
    <property type="match status" value="1"/>
</dbReference>
<feature type="domain" description="Response regulatory" evidence="11">
    <location>
        <begin position="817"/>
        <end position="934"/>
    </location>
</feature>
<dbReference type="SMART" id="SM01231">
    <property type="entry name" value="H-kinase_dim"/>
    <property type="match status" value="1"/>
</dbReference>
<dbReference type="PROSITE" id="PS50109">
    <property type="entry name" value="HIS_KIN"/>
    <property type="match status" value="1"/>
</dbReference>
<dbReference type="InterPro" id="IPR001789">
    <property type="entry name" value="Sig_transdc_resp-reg_receiver"/>
</dbReference>
<evidence type="ECO:0000259" key="13">
    <source>
        <dbReference type="PROSITE" id="PS50894"/>
    </source>
</evidence>
<dbReference type="SUPFAM" id="SSF47384">
    <property type="entry name" value="Homodimeric domain of signal transducing histidine kinase"/>
    <property type="match status" value="1"/>
</dbReference>
<dbReference type="Pfam" id="PF01584">
    <property type="entry name" value="CheW"/>
    <property type="match status" value="1"/>
</dbReference>
<feature type="modified residue" description="Phosphohistidine" evidence="7">
    <location>
        <position position="50"/>
    </location>
</feature>
<dbReference type="SMART" id="SM00387">
    <property type="entry name" value="HATPase_c"/>
    <property type="match status" value="1"/>
</dbReference>
<feature type="domain" description="HPt" evidence="13">
    <location>
        <begin position="2"/>
        <end position="106"/>
    </location>
</feature>
<dbReference type="SMART" id="SM00260">
    <property type="entry name" value="CheW"/>
    <property type="match status" value="1"/>
</dbReference>
<name>A0A9X5I4N7_9CYAN</name>
<evidence type="ECO:0000256" key="1">
    <source>
        <dbReference type="ARBA" id="ARBA00000085"/>
    </source>
</evidence>
<dbReference type="InterPro" id="IPR011006">
    <property type="entry name" value="CheY-like_superfamily"/>
</dbReference>
<dbReference type="AlphaFoldDB" id="A0A9X5I4N7"/>
<feature type="compositionally biased region" description="Polar residues" evidence="9">
    <location>
        <begin position="382"/>
        <end position="407"/>
    </location>
</feature>
<dbReference type="Gene3D" id="3.40.50.2300">
    <property type="match status" value="1"/>
</dbReference>
<dbReference type="InterPro" id="IPR008207">
    <property type="entry name" value="Sig_transdc_His_kin_Hpt_dom"/>
</dbReference>
<dbReference type="InterPro" id="IPR051315">
    <property type="entry name" value="Bact_Chemotaxis_CheA"/>
</dbReference>
<keyword evidence="15" id="KW-1185">Reference proteome</keyword>
<dbReference type="Pfam" id="PF00072">
    <property type="entry name" value="Response_reg"/>
    <property type="match status" value="1"/>
</dbReference>
<dbReference type="Pfam" id="PF01627">
    <property type="entry name" value="Hpt"/>
    <property type="match status" value="1"/>
</dbReference>
<feature type="domain" description="Histidine kinase" evidence="10">
    <location>
        <begin position="410"/>
        <end position="648"/>
    </location>
</feature>
<dbReference type="Proteomes" id="UP000031532">
    <property type="component" value="Unassembled WGS sequence"/>
</dbReference>
<dbReference type="GO" id="GO:0000155">
    <property type="term" value="F:phosphorelay sensor kinase activity"/>
    <property type="evidence" value="ECO:0007669"/>
    <property type="project" value="InterPro"/>
</dbReference>
<evidence type="ECO:0000259" key="11">
    <source>
        <dbReference type="PROSITE" id="PS50110"/>
    </source>
</evidence>
<dbReference type="RefSeq" id="WP_132866845.1">
    <property type="nucleotide sequence ID" value="NZ_JTJC03000002.1"/>
</dbReference>
<dbReference type="CDD" id="cd00088">
    <property type="entry name" value="HPT"/>
    <property type="match status" value="1"/>
</dbReference>
<dbReference type="InterPro" id="IPR036061">
    <property type="entry name" value="CheW-like_dom_sf"/>
</dbReference>
<keyword evidence="6" id="KW-0902">Two-component regulatory system</keyword>
<evidence type="ECO:0000256" key="8">
    <source>
        <dbReference type="PROSITE-ProRule" id="PRU00169"/>
    </source>
</evidence>
<dbReference type="Gene3D" id="3.30.565.10">
    <property type="entry name" value="Histidine kinase-like ATPase, C-terminal domain"/>
    <property type="match status" value="1"/>
</dbReference>
<evidence type="ECO:0000259" key="10">
    <source>
        <dbReference type="PROSITE" id="PS50109"/>
    </source>
</evidence>
<feature type="compositionally biased region" description="Polar residues" evidence="9">
    <location>
        <begin position="359"/>
        <end position="375"/>
    </location>
</feature>
<dbReference type="SMART" id="SM00073">
    <property type="entry name" value="HPT"/>
    <property type="match status" value="1"/>
</dbReference>
<dbReference type="GO" id="GO:0006935">
    <property type="term" value="P:chemotaxis"/>
    <property type="evidence" value="ECO:0007669"/>
    <property type="project" value="InterPro"/>
</dbReference>
<dbReference type="PROSITE" id="PS50110">
    <property type="entry name" value="RESPONSE_REGULATORY"/>
    <property type="match status" value="1"/>
</dbReference>
<dbReference type="PANTHER" id="PTHR43395">
    <property type="entry name" value="SENSOR HISTIDINE KINASE CHEA"/>
    <property type="match status" value="1"/>
</dbReference>
<evidence type="ECO:0000313" key="15">
    <source>
        <dbReference type="Proteomes" id="UP000031532"/>
    </source>
</evidence>
<dbReference type="PROSITE" id="PS50894">
    <property type="entry name" value="HPT"/>
    <property type="match status" value="1"/>
</dbReference>
<dbReference type="FunFam" id="3.30.565.10:FF:000016">
    <property type="entry name" value="Chemotaxis protein CheA, putative"/>
    <property type="match status" value="1"/>
</dbReference>
<dbReference type="EC" id="2.7.13.3" evidence="2"/>
<dbReference type="InterPro" id="IPR002545">
    <property type="entry name" value="CheW-lke_dom"/>
</dbReference>
<dbReference type="GO" id="GO:0005737">
    <property type="term" value="C:cytoplasm"/>
    <property type="evidence" value="ECO:0007669"/>
    <property type="project" value="InterPro"/>
</dbReference>
<evidence type="ECO:0000259" key="12">
    <source>
        <dbReference type="PROSITE" id="PS50851"/>
    </source>
</evidence>
<keyword evidence="5" id="KW-0418">Kinase</keyword>
<dbReference type="SUPFAM" id="SSF47226">
    <property type="entry name" value="Histidine-containing phosphotransfer domain, HPT domain"/>
    <property type="match status" value="1"/>
</dbReference>
<dbReference type="SUPFAM" id="SSF55874">
    <property type="entry name" value="ATPase domain of HSP90 chaperone/DNA topoisomerase II/histidine kinase"/>
    <property type="match status" value="1"/>
</dbReference>
<evidence type="ECO:0000256" key="3">
    <source>
        <dbReference type="ARBA" id="ARBA00022553"/>
    </source>
</evidence>
<dbReference type="OrthoDB" id="2079555at2"/>
<dbReference type="InterPro" id="IPR036890">
    <property type="entry name" value="HATPase_C_sf"/>
</dbReference>
<accession>A0A9X5I4N7</accession>
<keyword evidence="4" id="KW-0808">Transferase</keyword>
<evidence type="ECO:0000256" key="5">
    <source>
        <dbReference type="ARBA" id="ARBA00022777"/>
    </source>
</evidence>
<evidence type="ECO:0000256" key="9">
    <source>
        <dbReference type="SAM" id="MobiDB-lite"/>
    </source>
</evidence>
<dbReference type="SMART" id="SM00448">
    <property type="entry name" value="REC"/>
    <property type="match status" value="1"/>
</dbReference>
<dbReference type="InterPro" id="IPR004105">
    <property type="entry name" value="CheA-like_dim"/>
</dbReference>
<evidence type="ECO:0000313" key="14">
    <source>
        <dbReference type="EMBL" id="NHC34814.1"/>
    </source>
</evidence>
<dbReference type="InterPro" id="IPR036641">
    <property type="entry name" value="HPT_dom_sf"/>
</dbReference>
<dbReference type="InterPro" id="IPR003594">
    <property type="entry name" value="HATPase_dom"/>
</dbReference>
<dbReference type="PANTHER" id="PTHR43395:SF1">
    <property type="entry name" value="CHEMOTAXIS PROTEIN CHEA"/>
    <property type="match status" value="1"/>
</dbReference>
<feature type="modified residue" description="4-aspartylphosphate" evidence="8">
    <location>
        <position position="867"/>
    </location>
</feature>
<organism evidence="14 15">
    <name type="scientific">Scytonema millei VB511283</name>
    <dbReference type="NCBI Taxonomy" id="1245923"/>
    <lineage>
        <taxon>Bacteria</taxon>
        <taxon>Bacillati</taxon>
        <taxon>Cyanobacteriota</taxon>
        <taxon>Cyanophyceae</taxon>
        <taxon>Nostocales</taxon>
        <taxon>Scytonemataceae</taxon>
        <taxon>Scytonema</taxon>
    </lineage>
</organism>
<dbReference type="Pfam" id="PF02518">
    <property type="entry name" value="HATPase_c"/>
    <property type="match status" value="1"/>
</dbReference>
<dbReference type="InterPro" id="IPR036097">
    <property type="entry name" value="HisK_dim/P_sf"/>
</dbReference>
<comment type="caution">
    <text evidence="14">The sequence shown here is derived from an EMBL/GenBank/DDBJ whole genome shotgun (WGS) entry which is preliminary data.</text>
</comment>
<evidence type="ECO:0000256" key="4">
    <source>
        <dbReference type="ARBA" id="ARBA00022679"/>
    </source>
</evidence>
<protein>
    <recommendedName>
        <fullName evidence="2">histidine kinase</fullName>
        <ecNumber evidence="2">2.7.13.3</ecNumber>
    </recommendedName>
</protein>
<dbReference type="Gene3D" id="1.20.120.160">
    <property type="entry name" value="HPT domain"/>
    <property type="match status" value="1"/>
</dbReference>
<sequence length="941" mass="103997">MSQDKEREIQLQFLEEAQDHLDAIESKLIGVSSRAELTRQEVDAMLRSAHSIKGGAAMMEFSTLSHLAHRLENFFKVIRTQKQIQLEVERLLLSAVDCLRHVVTTNRQTNVVDEQWQTSQVQPLFEQLQQILGEPREEQETVTPLSSQQGLETIQMLFESEVDAYLQQLETILAQEDKSNLGAEIATIAQDLSDLGEVLELPEFNSLCSSVKQLLATQPAREEEIAQAALQAWRRSQAAIMAGQLQGLPSTLSLDGVVEEVASLNASAADSTAVTAASPARLSSPLELAPPAELKETQENTVRVPLKQLEQLNDLFGELTIERSGLDLQIERLRNSVKILERKVRSLQQSHHRRRTATLPPSSFPSALPTTSSFLSEVAFSPDSSQLRQETTPRSPQPMSSLDSGNNLDEAADEASTEVMANVVQLQEVSGDIDLCLQETEQIVGDLNRTAKQLQFCINQLRMRPFADLVGRFPRALRELALQHGKNVELKIQGGDTPIDRSILEALGNPLMHLLRNAFDHGIEDPETRKASGKPEQGTISIEATYRGNQALIIFKDDGQGIALDKVRQRAQHLGLDREAIANASDEEVLTLIFEPGFSTADEVTSLSGRGVGMDVVRTNLRQVRGDIKVETKAGVGTTFTIGVPLTLSVARVLLVESRGILLAFPTTAIEEMLLLDVEQISTIEDKPQLHWKEYSVPLIYLGDWLKFRRLQNANEERTQPLMSAPTVLLIANGSDWVGLQVDRCWGEQEVAIRPVEGNIPMPPGFNGCTILGDGKVVPLVNTPELLYWIATSQHPASLEPEDRHRAAAELQNQRPTILVVDDSINVRRLLSLTLEKAGYRVEQGKDGLDALEKLMSGSQIAAVVCDIDMPRLDGYGFLARVKSNPAFQQLPIVMLTSRSGIKERQLALNLGATAFFCKPYDKQQLSETLERLINGGGEES</sequence>
<comment type="catalytic activity">
    <reaction evidence="1">
        <text>ATP + protein L-histidine = ADP + protein N-phospho-L-histidine.</text>
        <dbReference type="EC" id="2.7.13.3"/>
    </reaction>
</comment>
<keyword evidence="3 8" id="KW-0597">Phosphoprotein</keyword>
<proteinExistence type="predicted"/>
<evidence type="ECO:0000256" key="7">
    <source>
        <dbReference type="PROSITE-ProRule" id="PRU00110"/>
    </source>
</evidence>
<feature type="domain" description="CheW-like" evidence="12">
    <location>
        <begin position="650"/>
        <end position="792"/>
    </location>
</feature>
<dbReference type="EMBL" id="JTJC03000002">
    <property type="protein sequence ID" value="NHC34814.1"/>
    <property type="molecule type" value="Genomic_DNA"/>
</dbReference>
<evidence type="ECO:0000256" key="6">
    <source>
        <dbReference type="ARBA" id="ARBA00023012"/>
    </source>
</evidence>
<dbReference type="InterPro" id="IPR005467">
    <property type="entry name" value="His_kinase_dom"/>
</dbReference>
<dbReference type="PROSITE" id="PS50851">
    <property type="entry name" value="CHEW"/>
    <property type="match status" value="1"/>
</dbReference>
<evidence type="ECO:0000256" key="2">
    <source>
        <dbReference type="ARBA" id="ARBA00012438"/>
    </source>
</evidence>
<dbReference type="Gene3D" id="2.30.30.40">
    <property type="entry name" value="SH3 Domains"/>
    <property type="match status" value="1"/>
</dbReference>
<gene>
    <name evidence="14" type="ORF">QH73_0009095</name>
</gene>
<dbReference type="SUPFAM" id="SSF50341">
    <property type="entry name" value="CheW-like"/>
    <property type="match status" value="1"/>
</dbReference>
<dbReference type="InterPro" id="IPR004358">
    <property type="entry name" value="Sig_transdc_His_kin-like_C"/>
</dbReference>
<reference evidence="14 15" key="1">
    <citation type="journal article" date="2015" name="Genome Announc.">
        <title>Draft Genome Sequence of the Terrestrial Cyanobacterium Scytonema millei VB511283, Isolated from Eastern India.</title>
        <authorList>
            <person name="Sen D."/>
            <person name="Chandrababunaidu M.M."/>
            <person name="Singh D."/>
            <person name="Sanghi N."/>
            <person name="Ghorai A."/>
            <person name="Mishra G.P."/>
            <person name="Madduluri M."/>
            <person name="Adhikary S.P."/>
            <person name="Tripathy S."/>
        </authorList>
    </citation>
    <scope>NUCLEOTIDE SEQUENCE [LARGE SCALE GENOMIC DNA]</scope>
    <source>
        <strain evidence="14 15">VB511283</strain>
    </source>
</reference>
<dbReference type="CDD" id="cd16916">
    <property type="entry name" value="HATPase_CheA-like"/>
    <property type="match status" value="1"/>
</dbReference>
<feature type="region of interest" description="Disordered" evidence="9">
    <location>
        <begin position="345"/>
        <end position="414"/>
    </location>
</feature>